<dbReference type="Proteomes" id="UP000553776">
    <property type="component" value="Unassembled WGS sequence"/>
</dbReference>
<accession>A0A841TZT9</accession>
<comment type="caution">
    <text evidence="4">The sequence shown here is derived from an EMBL/GenBank/DDBJ whole genome shotgun (WGS) entry which is preliminary data.</text>
</comment>
<dbReference type="SUPFAM" id="SSF52540">
    <property type="entry name" value="P-loop containing nucleoside triphosphate hydrolases"/>
    <property type="match status" value="1"/>
</dbReference>
<feature type="domain" description="ABC transporter" evidence="3">
    <location>
        <begin position="6"/>
        <end position="229"/>
    </location>
</feature>
<dbReference type="Pfam" id="PF00005">
    <property type="entry name" value="ABC_tran"/>
    <property type="match status" value="1"/>
</dbReference>
<evidence type="ECO:0000256" key="1">
    <source>
        <dbReference type="ARBA" id="ARBA00022741"/>
    </source>
</evidence>
<dbReference type="PANTHER" id="PTHR43158">
    <property type="entry name" value="SKFA PEPTIDE EXPORT ATP-BINDING PROTEIN SKFE"/>
    <property type="match status" value="1"/>
</dbReference>
<dbReference type="RefSeq" id="WP_185136621.1">
    <property type="nucleotide sequence ID" value="NZ_BORM01000006.1"/>
</dbReference>
<evidence type="ECO:0000259" key="3">
    <source>
        <dbReference type="PROSITE" id="PS50893"/>
    </source>
</evidence>
<proteinExistence type="predicted"/>
<dbReference type="GO" id="GO:0005524">
    <property type="term" value="F:ATP binding"/>
    <property type="evidence" value="ECO:0007669"/>
    <property type="project" value="UniProtKB-KW"/>
</dbReference>
<dbReference type="CDD" id="cd03230">
    <property type="entry name" value="ABC_DR_subfamily_A"/>
    <property type="match status" value="1"/>
</dbReference>
<organism evidence="4 5">
    <name type="scientific">Cohnella xylanilytica</name>
    <dbReference type="NCBI Taxonomy" id="557555"/>
    <lineage>
        <taxon>Bacteria</taxon>
        <taxon>Bacillati</taxon>
        <taxon>Bacillota</taxon>
        <taxon>Bacilli</taxon>
        <taxon>Bacillales</taxon>
        <taxon>Paenibacillaceae</taxon>
        <taxon>Cohnella</taxon>
    </lineage>
</organism>
<dbReference type="InterPro" id="IPR027417">
    <property type="entry name" value="P-loop_NTPase"/>
</dbReference>
<evidence type="ECO:0000313" key="4">
    <source>
        <dbReference type="EMBL" id="MBB6692632.1"/>
    </source>
</evidence>
<dbReference type="InterPro" id="IPR003593">
    <property type="entry name" value="AAA+_ATPase"/>
</dbReference>
<keyword evidence="1" id="KW-0547">Nucleotide-binding</keyword>
<dbReference type="AlphaFoldDB" id="A0A841TZT9"/>
<protein>
    <submittedName>
        <fullName evidence="4">ABC transporter ATP-binding protein</fullName>
    </submittedName>
</protein>
<name>A0A841TZT9_9BACL</name>
<gene>
    <name evidence="4" type="ORF">H7B90_14575</name>
</gene>
<keyword evidence="5" id="KW-1185">Reference proteome</keyword>
<dbReference type="Gene3D" id="3.40.50.300">
    <property type="entry name" value="P-loop containing nucleotide triphosphate hydrolases"/>
    <property type="match status" value="1"/>
</dbReference>
<sequence>MTKAAIQGSGLVKRYGRRNALDGLDIEIPENSVTAVLGPNGAGKSTFMRMLTGLVTPDQGTLRVLGEAPSWKLNGRISYLPDRARWYEGHTVAEAIRWGSNLLPGFDAAQALQLVEQLGLKADMDVKGMSKGQEARLMLAMCLARDVPLLVLDEPFSGIDMISRERIVAALIDSFSDRRQTVLICTHEIPETESLFDHAVFLNDGTVALSGDVEELRATRGSVQDIYRQLYV</sequence>
<dbReference type="PROSITE" id="PS50893">
    <property type="entry name" value="ABC_TRANSPORTER_2"/>
    <property type="match status" value="1"/>
</dbReference>
<keyword evidence="2 4" id="KW-0067">ATP-binding</keyword>
<dbReference type="PANTHER" id="PTHR43158:SF2">
    <property type="entry name" value="SKFA PEPTIDE EXPORT ATP-BINDING PROTEIN SKFE"/>
    <property type="match status" value="1"/>
</dbReference>
<evidence type="ECO:0000313" key="5">
    <source>
        <dbReference type="Proteomes" id="UP000553776"/>
    </source>
</evidence>
<dbReference type="EMBL" id="JACJVR010000056">
    <property type="protein sequence ID" value="MBB6692632.1"/>
    <property type="molecule type" value="Genomic_DNA"/>
</dbReference>
<dbReference type="SMART" id="SM00382">
    <property type="entry name" value="AAA"/>
    <property type="match status" value="1"/>
</dbReference>
<evidence type="ECO:0000256" key="2">
    <source>
        <dbReference type="ARBA" id="ARBA00022840"/>
    </source>
</evidence>
<dbReference type="GO" id="GO:0016887">
    <property type="term" value="F:ATP hydrolysis activity"/>
    <property type="evidence" value="ECO:0007669"/>
    <property type="project" value="InterPro"/>
</dbReference>
<reference evidence="4 5" key="1">
    <citation type="submission" date="2020-08" db="EMBL/GenBank/DDBJ databases">
        <title>Cohnella phylogeny.</title>
        <authorList>
            <person name="Dunlap C."/>
        </authorList>
    </citation>
    <scope>NUCLEOTIDE SEQUENCE [LARGE SCALE GENOMIC DNA]</scope>
    <source>
        <strain evidence="4 5">DSM 25239</strain>
    </source>
</reference>
<dbReference type="InterPro" id="IPR003439">
    <property type="entry name" value="ABC_transporter-like_ATP-bd"/>
</dbReference>